<gene>
    <name evidence="2" type="ORF">NC653_007661</name>
</gene>
<proteinExistence type="predicted"/>
<dbReference type="EMBL" id="JAQIZT010000002">
    <property type="protein sequence ID" value="KAJ7009088.1"/>
    <property type="molecule type" value="Genomic_DNA"/>
</dbReference>
<keyword evidence="3" id="KW-1185">Reference proteome</keyword>
<reference evidence="2" key="1">
    <citation type="journal article" date="2023" name="Mol. Ecol. Resour.">
        <title>Chromosome-level genome assembly of a triploid poplar Populus alba 'Berolinensis'.</title>
        <authorList>
            <person name="Chen S."/>
            <person name="Yu Y."/>
            <person name="Wang X."/>
            <person name="Wang S."/>
            <person name="Zhang T."/>
            <person name="Zhou Y."/>
            <person name="He R."/>
            <person name="Meng N."/>
            <person name="Wang Y."/>
            <person name="Liu W."/>
            <person name="Liu Z."/>
            <person name="Liu J."/>
            <person name="Guo Q."/>
            <person name="Huang H."/>
            <person name="Sederoff R.R."/>
            <person name="Wang G."/>
            <person name="Qu G."/>
            <person name="Chen S."/>
        </authorList>
    </citation>
    <scope>NUCLEOTIDE SEQUENCE</scope>
    <source>
        <strain evidence="2">SC-2020</strain>
    </source>
</reference>
<dbReference type="Proteomes" id="UP001164929">
    <property type="component" value="Chromosome 2"/>
</dbReference>
<feature type="region of interest" description="Disordered" evidence="1">
    <location>
        <begin position="55"/>
        <end position="89"/>
    </location>
</feature>
<dbReference type="AlphaFoldDB" id="A0AAD6RHF6"/>
<evidence type="ECO:0000256" key="1">
    <source>
        <dbReference type="SAM" id="MobiDB-lite"/>
    </source>
</evidence>
<name>A0AAD6RHF6_9ROSI</name>
<evidence type="ECO:0000313" key="3">
    <source>
        <dbReference type="Proteomes" id="UP001164929"/>
    </source>
</evidence>
<sequence>MATVSGKGRELSGGRSVGRLSSGGAVQLEVRLESGMYGKRQATAALAKGRVKEKRGNAEARLYGEENGEGDGEGSGREILERGEKKFNF</sequence>
<protein>
    <submittedName>
        <fullName evidence="2">Uncharacterized protein</fullName>
    </submittedName>
</protein>
<feature type="compositionally biased region" description="Basic and acidic residues" evidence="1">
    <location>
        <begin position="74"/>
        <end position="89"/>
    </location>
</feature>
<feature type="compositionally biased region" description="Basic and acidic residues" evidence="1">
    <location>
        <begin position="55"/>
        <end position="64"/>
    </location>
</feature>
<evidence type="ECO:0000313" key="2">
    <source>
        <dbReference type="EMBL" id="KAJ7009088.1"/>
    </source>
</evidence>
<accession>A0AAD6RHF6</accession>
<comment type="caution">
    <text evidence="2">The sequence shown here is derived from an EMBL/GenBank/DDBJ whole genome shotgun (WGS) entry which is preliminary data.</text>
</comment>
<feature type="region of interest" description="Disordered" evidence="1">
    <location>
        <begin position="1"/>
        <end position="20"/>
    </location>
</feature>
<organism evidence="2 3">
    <name type="scientific">Populus alba x Populus x berolinensis</name>
    <dbReference type="NCBI Taxonomy" id="444605"/>
    <lineage>
        <taxon>Eukaryota</taxon>
        <taxon>Viridiplantae</taxon>
        <taxon>Streptophyta</taxon>
        <taxon>Embryophyta</taxon>
        <taxon>Tracheophyta</taxon>
        <taxon>Spermatophyta</taxon>
        <taxon>Magnoliopsida</taxon>
        <taxon>eudicotyledons</taxon>
        <taxon>Gunneridae</taxon>
        <taxon>Pentapetalae</taxon>
        <taxon>rosids</taxon>
        <taxon>fabids</taxon>
        <taxon>Malpighiales</taxon>
        <taxon>Salicaceae</taxon>
        <taxon>Saliceae</taxon>
        <taxon>Populus</taxon>
    </lineage>
</organism>